<sequence length="118" mass="13121">MSALTRPDVLSEQEFLKAPTSLPCCTPRTRMTYRNRRPAFNSRYSHMIPRSIIGIGRTERHMVLAYNSGSNLRKEVRAGPAGARGRGRARARHSSGLSFFVGVMFLSLSRNPVAIVST</sequence>
<gene>
    <name evidence="1" type="ORF">EVAR_43566_1</name>
</gene>
<proteinExistence type="predicted"/>
<comment type="caution">
    <text evidence="1">The sequence shown here is derived from an EMBL/GenBank/DDBJ whole genome shotgun (WGS) entry which is preliminary data.</text>
</comment>
<organism evidence="1 2">
    <name type="scientific">Eumeta variegata</name>
    <name type="common">Bagworm moth</name>
    <name type="synonym">Eumeta japonica</name>
    <dbReference type="NCBI Taxonomy" id="151549"/>
    <lineage>
        <taxon>Eukaryota</taxon>
        <taxon>Metazoa</taxon>
        <taxon>Ecdysozoa</taxon>
        <taxon>Arthropoda</taxon>
        <taxon>Hexapoda</taxon>
        <taxon>Insecta</taxon>
        <taxon>Pterygota</taxon>
        <taxon>Neoptera</taxon>
        <taxon>Endopterygota</taxon>
        <taxon>Lepidoptera</taxon>
        <taxon>Glossata</taxon>
        <taxon>Ditrysia</taxon>
        <taxon>Tineoidea</taxon>
        <taxon>Psychidae</taxon>
        <taxon>Oiketicinae</taxon>
        <taxon>Eumeta</taxon>
    </lineage>
</organism>
<keyword evidence="2" id="KW-1185">Reference proteome</keyword>
<evidence type="ECO:0000313" key="2">
    <source>
        <dbReference type="Proteomes" id="UP000299102"/>
    </source>
</evidence>
<protein>
    <submittedName>
        <fullName evidence="1">Uncharacterized protein</fullName>
    </submittedName>
</protein>
<accession>A0A4C1XH62</accession>
<evidence type="ECO:0000313" key="1">
    <source>
        <dbReference type="EMBL" id="GBP61629.1"/>
    </source>
</evidence>
<name>A0A4C1XH62_EUMVA</name>
<reference evidence="1 2" key="1">
    <citation type="journal article" date="2019" name="Commun. Biol.">
        <title>The bagworm genome reveals a unique fibroin gene that provides high tensile strength.</title>
        <authorList>
            <person name="Kono N."/>
            <person name="Nakamura H."/>
            <person name="Ohtoshi R."/>
            <person name="Tomita M."/>
            <person name="Numata K."/>
            <person name="Arakawa K."/>
        </authorList>
    </citation>
    <scope>NUCLEOTIDE SEQUENCE [LARGE SCALE GENOMIC DNA]</scope>
</reference>
<dbReference type="EMBL" id="BGZK01000819">
    <property type="protein sequence ID" value="GBP61629.1"/>
    <property type="molecule type" value="Genomic_DNA"/>
</dbReference>
<dbReference type="Proteomes" id="UP000299102">
    <property type="component" value="Unassembled WGS sequence"/>
</dbReference>
<dbReference type="AlphaFoldDB" id="A0A4C1XH62"/>